<evidence type="ECO:0008006" key="4">
    <source>
        <dbReference type="Google" id="ProtNLM"/>
    </source>
</evidence>
<protein>
    <recommendedName>
        <fullName evidence="4">Serine/threonine-protein kinase TOR</fullName>
    </recommendedName>
</protein>
<dbReference type="AlphaFoldDB" id="A0A2G3A8I8"/>
<dbReference type="Proteomes" id="UP000222542">
    <property type="component" value="Unassembled WGS sequence"/>
</dbReference>
<reference evidence="2 3" key="1">
    <citation type="journal article" date="2014" name="Nat. Genet.">
        <title>Genome sequence of the hot pepper provides insights into the evolution of pungency in Capsicum species.</title>
        <authorList>
            <person name="Kim S."/>
            <person name="Park M."/>
            <person name="Yeom S.I."/>
            <person name="Kim Y.M."/>
            <person name="Lee J.M."/>
            <person name="Lee H.A."/>
            <person name="Seo E."/>
            <person name="Choi J."/>
            <person name="Cheong K."/>
            <person name="Kim K.T."/>
            <person name="Jung K."/>
            <person name="Lee G.W."/>
            <person name="Oh S.K."/>
            <person name="Bae C."/>
            <person name="Kim S.B."/>
            <person name="Lee H.Y."/>
            <person name="Kim S.Y."/>
            <person name="Kim M.S."/>
            <person name="Kang B.C."/>
            <person name="Jo Y.D."/>
            <person name="Yang H.B."/>
            <person name="Jeong H.J."/>
            <person name="Kang W.H."/>
            <person name="Kwon J.K."/>
            <person name="Shin C."/>
            <person name="Lim J.Y."/>
            <person name="Park J.H."/>
            <person name="Huh J.H."/>
            <person name="Kim J.S."/>
            <person name="Kim B.D."/>
            <person name="Cohen O."/>
            <person name="Paran I."/>
            <person name="Suh M.C."/>
            <person name="Lee S.B."/>
            <person name="Kim Y.K."/>
            <person name="Shin Y."/>
            <person name="Noh S.J."/>
            <person name="Park J."/>
            <person name="Seo Y.S."/>
            <person name="Kwon S.Y."/>
            <person name="Kim H.A."/>
            <person name="Park J.M."/>
            <person name="Kim H.J."/>
            <person name="Choi S.B."/>
            <person name="Bosland P.W."/>
            <person name="Reeves G."/>
            <person name="Jo S.H."/>
            <person name="Lee B.W."/>
            <person name="Cho H.T."/>
            <person name="Choi H.S."/>
            <person name="Lee M.S."/>
            <person name="Yu Y."/>
            <person name="Do Choi Y."/>
            <person name="Park B.S."/>
            <person name="van Deynze A."/>
            <person name="Ashrafi H."/>
            <person name="Hill T."/>
            <person name="Kim W.T."/>
            <person name="Pai H.S."/>
            <person name="Ahn H.K."/>
            <person name="Yeam I."/>
            <person name="Giovannoni J.J."/>
            <person name="Rose J.K."/>
            <person name="Sorensen I."/>
            <person name="Lee S.J."/>
            <person name="Kim R.W."/>
            <person name="Choi I.Y."/>
            <person name="Choi B.S."/>
            <person name="Lim J.S."/>
            <person name="Lee Y.H."/>
            <person name="Choi D."/>
        </authorList>
    </citation>
    <scope>NUCLEOTIDE SEQUENCE [LARGE SCALE GENOMIC DNA]</scope>
    <source>
        <strain evidence="3">cv. CM334</strain>
    </source>
</reference>
<dbReference type="Gene3D" id="1.25.10.10">
    <property type="entry name" value="Leucine-rich Repeat Variant"/>
    <property type="match status" value="1"/>
</dbReference>
<sequence>MGSSSQAIRYPVATTGAGNIDALNRVLADLCTRSNPKDGAALTLRRLVEEEARDLSGEAFARFMDHLYERITTFLDSNEVSENLGALRAIDELIDVTISENASKVAKFSNYMSAAFEIKCDLEILVLASKVLGHLDRSGGAMTADEVERQVKVALEWLCGERIEYRRFTAVLILKGSNVVVREKSIEALRACLRVIEKRETRWSVQWYYRMFEATQDGLGRNAPVHSIHGSLLAVGELLRFLGDGWLHEEGGGQGEFMMSRYREVAEIVLRYLEHRDRLVRLSITSLLPRIAHFLRDRFVTNYLTICMNHILHALKIPAERASGFIALGEIAGALDGELTNYLPTITSHLRDAIAPRRGRPSLEALACVGNIAKAMGPTMEPHVCGLLDSMFSSGLSLTLVEALEQITESIPPLLTTIQNRLLKCISVVLSRSHHSMPRQSASVSRGHITMVTPQVSELSGSALVQLALRTLARFNFKGHDLLVFARESVVVYLEDEDGATRKDAALCCCKLVANSFSVISSTQFSLSRINCASGKRRRRLVEEAKMKSKSRSSTILRFLSLMLVLMIAFLSFSVTDSPILATPGSIIDLRYSNVSISSHIPVLAFPVLPKANSYFKQFSGEAVSYFSKLINDLGRIDDVHPIKFMNLTALEESSNIYHGYLKGSTGSDELDKKFEPIELEEDEESETEPDEEEFQMDADLDDGGEVEIEGVDVLEIEEASVIQLAEVNGADSLEKDVEQGKHDLVETEKVSVVPAEGNESDSSERDLGQGITTSNVEVELAESQSFIADNALESMIDNPESIVKEISLLQKPNRWK</sequence>
<feature type="region of interest" description="Disordered" evidence="1">
    <location>
        <begin position="752"/>
        <end position="774"/>
    </location>
</feature>
<dbReference type="InterPro" id="IPR011989">
    <property type="entry name" value="ARM-like"/>
</dbReference>
<comment type="caution">
    <text evidence="2">The sequence shown here is derived from an EMBL/GenBank/DDBJ whole genome shotgun (WGS) entry which is preliminary data.</text>
</comment>
<dbReference type="PANTHER" id="PTHR34775:SF4">
    <property type="entry name" value="TRANSMEMBRANE PROTEIN"/>
    <property type="match status" value="1"/>
</dbReference>
<accession>A0A2G3A8I8</accession>
<dbReference type="Gramene" id="PHT90556">
    <property type="protein sequence ID" value="PHT90556"/>
    <property type="gene ID" value="T459_05669"/>
</dbReference>
<dbReference type="STRING" id="4072.A0A2G3A8I8"/>
<dbReference type="EMBL" id="AYRZ02000002">
    <property type="protein sequence ID" value="PHT90556.1"/>
    <property type="molecule type" value="Genomic_DNA"/>
</dbReference>
<gene>
    <name evidence="2" type="ORF">T459_05669</name>
</gene>
<proteinExistence type="predicted"/>
<dbReference type="SUPFAM" id="SSF48371">
    <property type="entry name" value="ARM repeat"/>
    <property type="match status" value="1"/>
</dbReference>
<dbReference type="InterPro" id="IPR016024">
    <property type="entry name" value="ARM-type_fold"/>
</dbReference>
<reference evidence="2 3" key="2">
    <citation type="journal article" date="2017" name="Genome Biol.">
        <title>New reference genome sequences of hot pepper reveal the massive evolution of plant disease-resistance genes by retroduplication.</title>
        <authorList>
            <person name="Kim S."/>
            <person name="Park J."/>
            <person name="Yeom S.I."/>
            <person name="Kim Y.M."/>
            <person name="Seo E."/>
            <person name="Kim K.T."/>
            <person name="Kim M.S."/>
            <person name="Lee J.M."/>
            <person name="Cheong K."/>
            <person name="Shin H.S."/>
            <person name="Kim S.B."/>
            <person name="Han K."/>
            <person name="Lee J."/>
            <person name="Park M."/>
            <person name="Lee H.A."/>
            <person name="Lee H.Y."/>
            <person name="Lee Y."/>
            <person name="Oh S."/>
            <person name="Lee J.H."/>
            <person name="Choi E."/>
            <person name="Choi E."/>
            <person name="Lee S.E."/>
            <person name="Jeon J."/>
            <person name="Kim H."/>
            <person name="Choi G."/>
            <person name="Song H."/>
            <person name="Lee J."/>
            <person name="Lee S.C."/>
            <person name="Kwon J.K."/>
            <person name="Lee H.Y."/>
            <person name="Koo N."/>
            <person name="Hong Y."/>
            <person name="Kim R.W."/>
            <person name="Kang W.H."/>
            <person name="Huh J.H."/>
            <person name="Kang B.C."/>
            <person name="Yang T.J."/>
            <person name="Lee Y.H."/>
            <person name="Bennetzen J.L."/>
            <person name="Choi D."/>
        </authorList>
    </citation>
    <scope>NUCLEOTIDE SEQUENCE [LARGE SCALE GENOMIC DNA]</scope>
    <source>
        <strain evidence="3">cv. CM334</strain>
    </source>
</reference>
<name>A0A2G3A8I8_CAPAN</name>
<evidence type="ECO:0000313" key="3">
    <source>
        <dbReference type="Proteomes" id="UP000222542"/>
    </source>
</evidence>
<evidence type="ECO:0000313" key="2">
    <source>
        <dbReference type="EMBL" id="PHT90556.1"/>
    </source>
</evidence>
<organism evidence="2 3">
    <name type="scientific">Capsicum annuum</name>
    <name type="common">Capsicum pepper</name>
    <dbReference type="NCBI Taxonomy" id="4072"/>
    <lineage>
        <taxon>Eukaryota</taxon>
        <taxon>Viridiplantae</taxon>
        <taxon>Streptophyta</taxon>
        <taxon>Embryophyta</taxon>
        <taxon>Tracheophyta</taxon>
        <taxon>Spermatophyta</taxon>
        <taxon>Magnoliopsida</taxon>
        <taxon>eudicotyledons</taxon>
        <taxon>Gunneridae</taxon>
        <taxon>Pentapetalae</taxon>
        <taxon>asterids</taxon>
        <taxon>lamiids</taxon>
        <taxon>Solanales</taxon>
        <taxon>Solanaceae</taxon>
        <taxon>Solanoideae</taxon>
        <taxon>Capsiceae</taxon>
        <taxon>Capsicum</taxon>
    </lineage>
</organism>
<keyword evidence="3" id="KW-1185">Reference proteome</keyword>
<evidence type="ECO:0000256" key="1">
    <source>
        <dbReference type="SAM" id="MobiDB-lite"/>
    </source>
</evidence>
<dbReference type="PANTHER" id="PTHR34775">
    <property type="entry name" value="TRANSMEMBRANE PROTEIN"/>
    <property type="match status" value="1"/>
</dbReference>